<dbReference type="InterPro" id="IPR009100">
    <property type="entry name" value="AcylCoA_DH/oxidase_NM_dom_sf"/>
</dbReference>
<dbReference type="Pfam" id="PF02771">
    <property type="entry name" value="Acyl-CoA_dh_N"/>
    <property type="match status" value="1"/>
</dbReference>
<dbReference type="PANTHER" id="PTHR43884:SF12">
    <property type="entry name" value="ISOVALERYL-COA DEHYDROGENASE, MITOCHONDRIAL-RELATED"/>
    <property type="match status" value="1"/>
</dbReference>
<keyword evidence="6" id="KW-0503">Monooxygenase</keyword>
<dbReference type="GO" id="GO:0008470">
    <property type="term" value="F:3-methylbutanoyl-CoA dehydrogenase activity"/>
    <property type="evidence" value="ECO:0007669"/>
    <property type="project" value="TreeGrafter"/>
</dbReference>
<evidence type="ECO:0000256" key="1">
    <source>
        <dbReference type="ARBA" id="ARBA00004496"/>
    </source>
</evidence>
<dbReference type="InterPro" id="IPR037069">
    <property type="entry name" value="AcylCoA_DH/ox_N_sf"/>
</dbReference>
<dbReference type="OrthoDB" id="571684at2"/>
<sequence>MTVVDDVLPGRLTAISAVARSLSGEAARRDAEHILPTAQLRELLDAGAGALRIPAEFGGSGAPIRVLAEVLVEIAAGDSNLAQIFRGHLGLVEILRFAPPGPARETLLRAAAAGAFFGPAGAELNTSNLSALNTSLRRDGDHYVLTGRKYYTTGSLYADWLNVLVRDGGEFVSAIVPRERPGISIVDDWDGFGQRLTASGTAVFDRVRVDPEFLLRHRDPLANDYMEAFYQFVHSATQAGIVRAAADELATLVRGRGRSYPLAPTPDPTADPQVLQVVGEVHSKAFTAHATVAALAESLDRFLAEPSAAAARRILLDSAAAQVTNTELAGAALWQLFDAGSAGAVKAGPALDRHWRNARTVSSHNPRIYKATLIGDHAVNGTAPRSYLNSAAATDGSGAAATAADRV</sequence>
<dbReference type="Gene3D" id="2.40.110.10">
    <property type="entry name" value="Butyryl-CoA Dehydrogenase, subunit A, domain 2"/>
    <property type="match status" value="1"/>
</dbReference>
<evidence type="ECO:0000256" key="9">
    <source>
        <dbReference type="ARBA" id="ARBA00034328"/>
    </source>
</evidence>
<dbReference type="EC" id="1.14.14.21" evidence="9"/>
<evidence type="ECO:0000256" key="5">
    <source>
        <dbReference type="ARBA" id="ARBA00023002"/>
    </source>
</evidence>
<evidence type="ECO:0000256" key="13">
    <source>
        <dbReference type="ARBA" id="ARBA00049456"/>
    </source>
</evidence>
<keyword evidence="3" id="KW-0288">FMN</keyword>
<comment type="pathway">
    <text evidence="7">Sulfur metabolism; dibenzothiophene degradation.</text>
</comment>
<dbReference type="GO" id="GO:0004497">
    <property type="term" value="F:monooxygenase activity"/>
    <property type="evidence" value="ECO:0007669"/>
    <property type="project" value="UniProtKB-KW"/>
</dbReference>
<evidence type="ECO:0000256" key="8">
    <source>
        <dbReference type="ARBA" id="ARBA00034317"/>
    </source>
</evidence>
<dbReference type="InterPro" id="IPR013107">
    <property type="entry name" value="Acyl-CoA_DH_C"/>
</dbReference>
<dbReference type="AlphaFoldDB" id="A0A7K0DQ00"/>
<dbReference type="InterPro" id="IPR013786">
    <property type="entry name" value="AcylCoA_DH/ox_N"/>
</dbReference>
<keyword evidence="4" id="KW-0547">Nucleotide-binding</keyword>
<evidence type="ECO:0000256" key="2">
    <source>
        <dbReference type="ARBA" id="ARBA00022630"/>
    </source>
</evidence>
<evidence type="ECO:0000256" key="10">
    <source>
        <dbReference type="ARBA" id="ARBA00034345"/>
    </source>
</evidence>
<dbReference type="PANTHER" id="PTHR43884">
    <property type="entry name" value="ACYL-COA DEHYDROGENASE"/>
    <property type="match status" value="1"/>
</dbReference>
<dbReference type="GO" id="GO:0006552">
    <property type="term" value="P:L-leucine catabolic process"/>
    <property type="evidence" value="ECO:0007669"/>
    <property type="project" value="TreeGrafter"/>
</dbReference>
<dbReference type="Proteomes" id="UP000431401">
    <property type="component" value="Unassembled WGS sequence"/>
</dbReference>
<keyword evidence="18" id="KW-1185">Reference proteome</keyword>
<evidence type="ECO:0000256" key="7">
    <source>
        <dbReference type="ARBA" id="ARBA00034307"/>
    </source>
</evidence>
<dbReference type="InterPro" id="IPR036250">
    <property type="entry name" value="AcylCo_DH-like_C"/>
</dbReference>
<reference evidence="17 18" key="1">
    <citation type="submission" date="2019-10" db="EMBL/GenBank/DDBJ databases">
        <title>Nocardia macrotermitis sp. nov. and Nocardia aurantia sp. nov., isolated from the gut of fungus growing-termite Macrotermes natalensis.</title>
        <authorList>
            <person name="Benndorf R."/>
            <person name="Schwitalla J."/>
            <person name="Martin K."/>
            <person name="De Beer W."/>
            <person name="Kaster A.-K."/>
            <person name="Vollmers J."/>
            <person name="Poulsen M."/>
            <person name="Beemelmanns C."/>
        </authorList>
    </citation>
    <scope>NUCLEOTIDE SEQUENCE [LARGE SCALE GENOMIC DNA]</scope>
    <source>
        <strain evidence="17 18">RB56</strain>
    </source>
</reference>
<comment type="caution">
    <text evidence="17">The sequence shown here is derived from an EMBL/GenBank/DDBJ whole genome shotgun (WGS) entry which is preliminary data.</text>
</comment>
<dbReference type="PIRSF" id="PIRSF016578">
    <property type="entry name" value="HsaA"/>
    <property type="match status" value="1"/>
</dbReference>
<keyword evidence="5" id="KW-0560">Oxidoreductase</keyword>
<evidence type="ECO:0000256" key="6">
    <source>
        <dbReference type="ARBA" id="ARBA00023033"/>
    </source>
</evidence>
<dbReference type="Gene3D" id="1.10.540.10">
    <property type="entry name" value="Acyl-CoA dehydrogenase/oxidase, N-terminal domain"/>
    <property type="match status" value="1"/>
</dbReference>
<comment type="catalytic activity">
    <reaction evidence="13">
        <text>dibenzothiophene + 2 FMNH2 + 2 O2 = dibenzothiophene 5,5-dioxide + 2 FMN + 2 H2O + 2 H(+)</text>
        <dbReference type="Rhea" id="RHEA:49072"/>
        <dbReference type="ChEBI" id="CHEBI:15377"/>
        <dbReference type="ChEBI" id="CHEBI:15378"/>
        <dbReference type="ChEBI" id="CHEBI:15379"/>
        <dbReference type="ChEBI" id="CHEBI:23681"/>
        <dbReference type="ChEBI" id="CHEBI:57618"/>
        <dbReference type="ChEBI" id="CHEBI:58210"/>
        <dbReference type="ChEBI" id="CHEBI:90356"/>
        <dbReference type="EC" id="1.14.14.21"/>
    </reaction>
</comment>
<evidence type="ECO:0000256" key="11">
    <source>
        <dbReference type="ARBA" id="ARBA00047859"/>
    </source>
</evidence>
<dbReference type="GO" id="GO:0050660">
    <property type="term" value="F:flavin adenine dinucleotide binding"/>
    <property type="evidence" value="ECO:0007669"/>
    <property type="project" value="InterPro"/>
</dbReference>
<dbReference type="GO" id="GO:0005737">
    <property type="term" value="C:cytoplasm"/>
    <property type="evidence" value="ECO:0007669"/>
    <property type="project" value="UniProtKB-SubCell"/>
</dbReference>
<gene>
    <name evidence="17" type="primary">soxC_3</name>
    <name evidence="17" type="ORF">NRB56_34230</name>
</gene>
<evidence type="ECO:0000259" key="14">
    <source>
        <dbReference type="Pfam" id="PF02770"/>
    </source>
</evidence>
<evidence type="ECO:0000313" key="18">
    <source>
        <dbReference type="Proteomes" id="UP000431401"/>
    </source>
</evidence>
<accession>A0A7K0DQ00</accession>
<organism evidence="17 18">
    <name type="scientific">Nocardia aurantia</name>
    <dbReference type="NCBI Taxonomy" id="2585199"/>
    <lineage>
        <taxon>Bacteria</taxon>
        <taxon>Bacillati</taxon>
        <taxon>Actinomycetota</taxon>
        <taxon>Actinomycetes</taxon>
        <taxon>Mycobacteriales</taxon>
        <taxon>Nocardiaceae</taxon>
        <taxon>Nocardia</taxon>
    </lineage>
</organism>
<comment type="catalytic activity">
    <reaction evidence="12">
        <text>dibenzothiophene 5-oxide + FMNH2 + O2 = dibenzothiophene 5,5-dioxide + FMN + H2O + H(+)</text>
        <dbReference type="Rhea" id="RHEA:49080"/>
        <dbReference type="ChEBI" id="CHEBI:15377"/>
        <dbReference type="ChEBI" id="CHEBI:15378"/>
        <dbReference type="ChEBI" id="CHEBI:15379"/>
        <dbReference type="ChEBI" id="CHEBI:23683"/>
        <dbReference type="ChEBI" id="CHEBI:57618"/>
        <dbReference type="ChEBI" id="CHEBI:58210"/>
        <dbReference type="ChEBI" id="CHEBI:90356"/>
    </reaction>
</comment>
<dbReference type="SUPFAM" id="SSF56645">
    <property type="entry name" value="Acyl-CoA dehydrogenase NM domain-like"/>
    <property type="match status" value="1"/>
</dbReference>
<evidence type="ECO:0000256" key="12">
    <source>
        <dbReference type="ARBA" id="ARBA00048445"/>
    </source>
</evidence>
<dbReference type="InterPro" id="IPR046373">
    <property type="entry name" value="Acyl-CoA_Oxase/DH_mid-dom_sf"/>
</dbReference>
<feature type="domain" description="Acyl-CoA dehydrogenase C-terminal" evidence="16">
    <location>
        <begin position="233"/>
        <end position="364"/>
    </location>
</feature>
<protein>
    <recommendedName>
        <fullName evidence="10">Dibenzothiophene monooxygenase</fullName>
        <ecNumber evidence="9">1.14.14.21</ecNumber>
    </recommendedName>
</protein>
<dbReference type="Gene3D" id="1.20.140.10">
    <property type="entry name" value="Butyryl-CoA Dehydrogenase, subunit A, domain 3"/>
    <property type="match status" value="1"/>
</dbReference>
<evidence type="ECO:0000259" key="15">
    <source>
        <dbReference type="Pfam" id="PF02771"/>
    </source>
</evidence>
<evidence type="ECO:0000259" key="16">
    <source>
        <dbReference type="Pfam" id="PF08028"/>
    </source>
</evidence>
<evidence type="ECO:0000313" key="17">
    <source>
        <dbReference type="EMBL" id="MQY27840.1"/>
    </source>
</evidence>
<dbReference type="Pfam" id="PF02770">
    <property type="entry name" value="Acyl-CoA_dh_M"/>
    <property type="match status" value="1"/>
</dbReference>
<dbReference type="EMBL" id="WEGI01000007">
    <property type="protein sequence ID" value="MQY27840.1"/>
    <property type="molecule type" value="Genomic_DNA"/>
</dbReference>
<dbReference type="Pfam" id="PF08028">
    <property type="entry name" value="Acyl-CoA_dh_2"/>
    <property type="match status" value="1"/>
</dbReference>
<name>A0A7K0DQ00_9NOCA</name>
<proteinExistence type="inferred from homology"/>
<evidence type="ECO:0000256" key="3">
    <source>
        <dbReference type="ARBA" id="ARBA00022643"/>
    </source>
</evidence>
<dbReference type="SUPFAM" id="SSF47203">
    <property type="entry name" value="Acyl-CoA dehydrogenase C-terminal domain-like"/>
    <property type="match status" value="1"/>
</dbReference>
<comment type="catalytic activity">
    <reaction evidence="11">
        <text>dibenzothiophene + FMNH2 + O2 = dibenzothiophene 5-oxide + FMN + H2O + H(+)</text>
        <dbReference type="Rhea" id="RHEA:49076"/>
        <dbReference type="ChEBI" id="CHEBI:15377"/>
        <dbReference type="ChEBI" id="CHEBI:15378"/>
        <dbReference type="ChEBI" id="CHEBI:15379"/>
        <dbReference type="ChEBI" id="CHEBI:23681"/>
        <dbReference type="ChEBI" id="CHEBI:23683"/>
        <dbReference type="ChEBI" id="CHEBI:57618"/>
        <dbReference type="ChEBI" id="CHEBI:58210"/>
    </reaction>
</comment>
<evidence type="ECO:0000256" key="4">
    <source>
        <dbReference type="ARBA" id="ARBA00022741"/>
    </source>
</evidence>
<dbReference type="InterPro" id="IPR006091">
    <property type="entry name" value="Acyl-CoA_Oxase/DH_mid-dom"/>
</dbReference>
<feature type="domain" description="Acyl-CoA oxidase/dehydrogenase middle" evidence="14">
    <location>
        <begin position="127"/>
        <end position="207"/>
    </location>
</feature>
<feature type="domain" description="Acyl-CoA dehydrogenase/oxidase N-terminal" evidence="15">
    <location>
        <begin position="17"/>
        <end position="100"/>
    </location>
</feature>
<keyword evidence="2" id="KW-0285">Flavoprotein</keyword>
<comment type="similarity">
    <text evidence="8">Belongs to the DszC flavin monooxygenase family.</text>
</comment>
<comment type="subcellular location">
    <subcellularLocation>
        <location evidence="1">Cytoplasm</location>
    </subcellularLocation>
</comment>
<dbReference type="RefSeq" id="WP_153343334.1">
    <property type="nucleotide sequence ID" value="NZ_WEGI01000007.1"/>
</dbReference>